<reference evidence="4" key="1">
    <citation type="submission" date="2017-02" db="UniProtKB">
        <authorList>
            <consortium name="WormBaseParasite"/>
        </authorList>
    </citation>
    <scope>IDENTIFICATION</scope>
</reference>
<evidence type="ECO:0000313" key="3">
    <source>
        <dbReference type="Proteomes" id="UP000278807"/>
    </source>
</evidence>
<feature type="compositionally biased region" description="Polar residues" evidence="1">
    <location>
        <begin position="1"/>
        <end position="10"/>
    </location>
</feature>
<proteinExistence type="predicted"/>
<dbReference type="Proteomes" id="UP000278807">
    <property type="component" value="Unassembled WGS sequence"/>
</dbReference>
<dbReference type="WBParaSite" id="HNAJ_0000242201-mRNA-1">
    <property type="protein sequence ID" value="HNAJ_0000242201-mRNA-1"/>
    <property type="gene ID" value="HNAJ_0000242201"/>
</dbReference>
<organism evidence="4">
    <name type="scientific">Rodentolepis nana</name>
    <name type="common">Dwarf tapeworm</name>
    <name type="synonym">Hymenolepis nana</name>
    <dbReference type="NCBI Taxonomy" id="102285"/>
    <lineage>
        <taxon>Eukaryota</taxon>
        <taxon>Metazoa</taxon>
        <taxon>Spiralia</taxon>
        <taxon>Lophotrochozoa</taxon>
        <taxon>Platyhelminthes</taxon>
        <taxon>Cestoda</taxon>
        <taxon>Eucestoda</taxon>
        <taxon>Cyclophyllidea</taxon>
        <taxon>Hymenolepididae</taxon>
        <taxon>Rodentolepis</taxon>
    </lineage>
</organism>
<reference evidence="2 3" key="2">
    <citation type="submission" date="2018-11" db="EMBL/GenBank/DDBJ databases">
        <authorList>
            <consortium name="Pathogen Informatics"/>
        </authorList>
    </citation>
    <scope>NUCLEOTIDE SEQUENCE [LARGE SCALE GENOMIC DNA]</scope>
</reference>
<evidence type="ECO:0000313" key="2">
    <source>
        <dbReference type="EMBL" id="VDN98282.1"/>
    </source>
</evidence>
<evidence type="ECO:0000256" key="1">
    <source>
        <dbReference type="SAM" id="MobiDB-lite"/>
    </source>
</evidence>
<evidence type="ECO:0000313" key="4">
    <source>
        <dbReference type="WBParaSite" id="HNAJ_0000242201-mRNA-1"/>
    </source>
</evidence>
<name>A0A0R3T5T4_RODNA</name>
<protein>
    <submittedName>
        <fullName evidence="4">Pecanex-like protein</fullName>
    </submittedName>
</protein>
<feature type="region of interest" description="Disordered" evidence="1">
    <location>
        <begin position="1"/>
        <end position="26"/>
    </location>
</feature>
<dbReference type="EMBL" id="UZAE01001178">
    <property type="protein sequence ID" value="VDN98282.1"/>
    <property type="molecule type" value="Genomic_DNA"/>
</dbReference>
<sequence>MSSSGDTLTPQHLRGSPVGTSSESTRVQRLLDNQRSGLSVNSNKHNIRPTTLDSLLKLNPSGLVDFSKD</sequence>
<accession>A0A0R3T5T4</accession>
<keyword evidence="3" id="KW-1185">Reference proteome</keyword>
<dbReference type="AlphaFoldDB" id="A0A0R3T5T4"/>
<gene>
    <name evidence="2" type="ORF">HNAJ_LOCUS2423</name>
</gene>